<dbReference type="Proteomes" id="UP000712673">
    <property type="component" value="Unassembled WGS sequence"/>
</dbReference>
<organism evidence="5 6">
    <name type="scientific">Tectimicrobiota bacterium</name>
    <dbReference type="NCBI Taxonomy" id="2528274"/>
    <lineage>
        <taxon>Bacteria</taxon>
        <taxon>Pseudomonadati</taxon>
        <taxon>Nitrospinota/Tectimicrobiota group</taxon>
        <taxon>Candidatus Tectimicrobiota</taxon>
    </lineage>
</organism>
<dbReference type="EMBL" id="VGLS01000351">
    <property type="protein sequence ID" value="MBM3224550.1"/>
    <property type="molecule type" value="Genomic_DNA"/>
</dbReference>
<dbReference type="AlphaFoldDB" id="A0A938B4C9"/>
<evidence type="ECO:0000313" key="6">
    <source>
        <dbReference type="Proteomes" id="UP000712673"/>
    </source>
</evidence>
<feature type="coiled-coil region" evidence="2">
    <location>
        <begin position="302"/>
        <end position="361"/>
    </location>
</feature>
<dbReference type="SUPFAM" id="SSF53850">
    <property type="entry name" value="Periplasmic binding protein-like II"/>
    <property type="match status" value="1"/>
</dbReference>
<dbReference type="SMART" id="SM00062">
    <property type="entry name" value="PBPb"/>
    <property type="match status" value="1"/>
</dbReference>
<evidence type="ECO:0000256" key="3">
    <source>
        <dbReference type="SAM" id="Phobius"/>
    </source>
</evidence>
<gene>
    <name evidence="5" type="ORF">FJZ47_12210</name>
</gene>
<reference evidence="5" key="1">
    <citation type="submission" date="2019-03" db="EMBL/GenBank/DDBJ databases">
        <title>Lake Tanganyika Metagenome-Assembled Genomes (MAGs).</title>
        <authorList>
            <person name="Tran P."/>
        </authorList>
    </citation>
    <scope>NUCLEOTIDE SEQUENCE</scope>
    <source>
        <strain evidence="5">K_DeepCast_65m_m2_066</strain>
    </source>
</reference>
<proteinExistence type="predicted"/>
<comment type="caution">
    <text evidence="5">The sequence shown here is derived from an EMBL/GenBank/DDBJ whole genome shotgun (WGS) entry which is preliminary data.</text>
</comment>
<dbReference type="PANTHER" id="PTHR35936">
    <property type="entry name" value="MEMBRANE-BOUND LYTIC MUREIN TRANSGLYCOSYLASE F"/>
    <property type="match status" value="1"/>
</dbReference>
<accession>A0A938B4C9</accession>
<protein>
    <submittedName>
        <fullName evidence="5">Transporter substrate-binding domain-containing protein</fullName>
    </submittedName>
</protein>
<dbReference type="Pfam" id="PF00497">
    <property type="entry name" value="SBP_bac_3"/>
    <property type="match status" value="1"/>
</dbReference>
<evidence type="ECO:0000259" key="4">
    <source>
        <dbReference type="SMART" id="SM00062"/>
    </source>
</evidence>
<feature type="domain" description="Solute-binding protein family 3/N-terminal" evidence="4">
    <location>
        <begin position="47"/>
        <end position="269"/>
    </location>
</feature>
<keyword evidence="1" id="KW-0732">Signal</keyword>
<evidence type="ECO:0000313" key="5">
    <source>
        <dbReference type="EMBL" id="MBM3224550.1"/>
    </source>
</evidence>
<feature type="transmembrane region" description="Helical" evidence="3">
    <location>
        <begin position="280"/>
        <end position="300"/>
    </location>
</feature>
<evidence type="ECO:0000256" key="2">
    <source>
        <dbReference type="SAM" id="Coils"/>
    </source>
</evidence>
<dbReference type="Gene3D" id="3.40.190.10">
    <property type="entry name" value="Periplasmic binding protein-like II"/>
    <property type="match status" value="2"/>
</dbReference>
<dbReference type="InterPro" id="IPR001638">
    <property type="entry name" value="Solute-binding_3/MltF_N"/>
</dbReference>
<keyword evidence="3" id="KW-0812">Transmembrane</keyword>
<keyword evidence="3" id="KW-0472">Membrane</keyword>
<name>A0A938B4C9_UNCTE</name>
<evidence type="ECO:0000256" key="1">
    <source>
        <dbReference type="ARBA" id="ARBA00022729"/>
    </source>
</evidence>
<sequence length="424" mass="47690">MHRHRQAVSLRQPHIHGICCLLALFLTCLLSLVTSPLAQPAPPEEGLIRVVSELDYPPFALTTPDGQADGFTVELFKAVAKAMNLRYSMRVGPWGEIKNAVREGRADVLINMAYSEERAQFHDFTVPHTRVHGAIFVRRGERRIQTLTDLPGKSVLVLQGDLPHDWAVRQGWGTSLVVVNTAEEGLQLLASGQHDAMLIAKLVGLLTMRHLKLDNLVVVGPPLTEVEQKFCFAVRKGDAALLAQLNEGLALTVADGTFRELYDTWFGPLEPYRGIALEKLLLYMAPGLLLMLALLSWFHVRLRRATGALREAQQSLEQRVEERTAELRVANATLKREITERRRAEEALAALNMDLERHVRARVLRNSRPRTRSWSRLPIPSRMISRRRCAVLMAIVGSSWKNTESDWTRRDSGFWPTFVSAPSA</sequence>
<dbReference type="PANTHER" id="PTHR35936:SF19">
    <property type="entry name" value="AMINO-ACID-BINDING PROTEIN YXEM-RELATED"/>
    <property type="match status" value="1"/>
</dbReference>
<keyword evidence="2" id="KW-0175">Coiled coil</keyword>
<dbReference type="CDD" id="cd13704">
    <property type="entry name" value="PBP2_HisK"/>
    <property type="match status" value="1"/>
</dbReference>
<keyword evidence="3" id="KW-1133">Transmembrane helix</keyword>